<accession>A0A498KRS6</accession>
<evidence type="ECO:0000313" key="2">
    <source>
        <dbReference type="EMBL" id="RXK46931.1"/>
    </source>
</evidence>
<gene>
    <name evidence="2" type="ORF">EAF64_17445</name>
</gene>
<dbReference type="InterPro" id="IPR007345">
    <property type="entry name" value="Polysacch_pyruvyl_Trfase"/>
</dbReference>
<dbReference type="AlphaFoldDB" id="A0A498KRS6"/>
<keyword evidence="2" id="KW-0808">Transferase</keyword>
<feature type="domain" description="Polysaccharide pyruvyl transferase" evidence="1">
    <location>
        <begin position="15"/>
        <end position="276"/>
    </location>
</feature>
<sequence length="388" mass="44153">MLVGLSPCPRHASGNVGDQLLVEVTIELIEDIHGLREFEVYFKREDFTSRLDDINEADAILLFGFEIEQRQIRPSQYRIAEDLTTVEPPIIPIASCYSFFPGDRVELRRQVFGSETRSFIDRVVPACPDETIPVRDAWVGEVLEQNGYDTVLTGDPAWYALERLGDEFHRPQSVEQVVFTTPHSWQYVEQAKSLLRELTNEFPDARRIVSLHAAPLERDREICAAAKKAGWEIHYASHETDNLSLYKRTDLHVGYRYHGHLAHLRYRRPSILLEEDSRGRGLTETFGGGGIRAFESEYSTAYRGLPRRFADSTPIHMAHALANKVGLTNVLAEYSSLKGNARPEAVEETISMIQNQRSNGWPMLTAIRKTIDETYETGMQPFLQSALD</sequence>
<dbReference type="Pfam" id="PF04230">
    <property type="entry name" value="PS_pyruv_trans"/>
    <property type="match status" value="1"/>
</dbReference>
<protein>
    <submittedName>
        <fullName evidence="2">Polysaccharide pyruvyl transferase family protein</fullName>
    </submittedName>
</protein>
<dbReference type="RefSeq" id="WP_129070264.1">
    <property type="nucleotide sequence ID" value="NZ_RDFA01000007.1"/>
</dbReference>
<organism evidence="2 3">
    <name type="scientific">Halorientalis pallida</name>
    <dbReference type="NCBI Taxonomy" id="2479928"/>
    <lineage>
        <taxon>Archaea</taxon>
        <taxon>Methanobacteriati</taxon>
        <taxon>Methanobacteriota</taxon>
        <taxon>Stenosarchaea group</taxon>
        <taxon>Halobacteria</taxon>
        <taxon>Halobacteriales</taxon>
        <taxon>Haloarculaceae</taxon>
        <taxon>Halorientalis</taxon>
    </lineage>
</organism>
<dbReference type="EMBL" id="RDFA01000007">
    <property type="protein sequence ID" value="RXK46931.1"/>
    <property type="molecule type" value="Genomic_DNA"/>
</dbReference>
<evidence type="ECO:0000313" key="3">
    <source>
        <dbReference type="Proteomes" id="UP000289691"/>
    </source>
</evidence>
<keyword evidence="3" id="KW-1185">Reference proteome</keyword>
<dbReference type="OrthoDB" id="315911at2157"/>
<name>A0A498KRS6_9EURY</name>
<evidence type="ECO:0000259" key="1">
    <source>
        <dbReference type="Pfam" id="PF04230"/>
    </source>
</evidence>
<dbReference type="Proteomes" id="UP000289691">
    <property type="component" value="Unassembled WGS sequence"/>
</dbReference>
<reference evidence="2 3" key="1">
    <citation type="submission" date="2019-01" db="EMBL/GenBank/DDBJ databases">
        <title>Halorientalis sp. F13-25 a new haloarchaeum isolated from hypersaline water.</title>
        <authorList>
            <person name="Ana D.-V."/>
            <person name="Cristina S.-P."/>
            <person name="Antonio V."/>
        </authorList>
    </citation>
    <scope>NUCLEOTIDE SEQUENCE [LARGE SCALE GENOMIC DNA]</scope>
    <source>
        <strain evidence="2 3">F13-25</strain>
    </source>
</reference>
<comment type="caution">
    <text evidence="2">The sequence shown here is derived from an EMBL/GenBank/DDBJ whole genome shotgun (WGS) entry which is preliminary data.</text>
</comment>
<proteinExistence type="predicted"/>
<dbReference type="GO" id="GO:0016740">
    <property type="term" value="F:transferase activity"/>
    <property type="evidence" value="ECO:0007669"/>
    <property type="project" value="UniProtKB-KW"/>
</dbReference>